<dbReference type="RefSeq" id="XP_022464086.1">
    <property type="nucleotide sequence ID" value="XM_022607496.1"/>
</dbReference>
<sequence>MVGTLYAISTNISPRPIFALHVIFLTPLKPAAAGLRVTLSLRFSKYKKRLLFSVVFLLGVSSRATSCVGRKRYPQTSKQSLPIEPPVVSHRDSLRASYRGCDRTKNAHNPTVYWKLVFGISMYTTYPLSTPVRKRNSRECGRGGEYFLSSTTHECVI</sequence>
<dbReference type="KEGG" id="kng:KNAG_0D00880"/>
<accession>J7R4S0</accession>
<name>J7R4S0_HUIN7</name>
<keyword evidence="2" id="KW-1185">Reference proteome</keyword>
<gene>
    <name evidence="1" type="primary">KNAG0D00880</name>
    <name evidence="1" type="ordered locus">KNAG_0D00880</name>
</gene>
<dbReference type="EMBL" id="HE978317">
    <property type="protein sequence ID" value="CCK69840.1"/>
    <property type="molecule type" value="Genomic_DNA"/>
</dbReference>
<dbReference type="Proteomes" id="UP000006310">
    <property type="component" value="Chromosome 4"/>
</dbReference>
<protein>
    <submittedName>
        <fullName evidence="1">Uncharacterized protein</fullName>
    </submittedName>
</protein>
<reference evidence="1 2" key="1">
    <citation type="journal article" date="2011" name="Proc. Natl. Acad. Sci. U.S.A.">
        <title>Evolutionary erosion of yeast sex chromosomes by mating-type switching accidents.</title>
        <authorList>
            <person name="Gordon J.L."/>
            <person name="Armisen D."/>
            <person name="Proux-Wera E."/>
            <person name="Oheigeartaigh S.S."/>
            <person name="Byrne K.P."/>
            <person name="Wolfe K.H."/>
        </authorList>
    </citation>
    <scope>NUCLEOTIDE SEQUENCE [LARGE SCALE GENOMIC DNA]</scope>
    <source>
        <strain evidence="2">ATCC MYA-139 / BCRC 22969 / CBS 8797 / CCRC 22969 / KCTC 17520 / NBRC 10181 / NCYC 3082</strain>
    </source>
</reference>
<evidence type="ECO:0000313" key="1">
    <source>
        <dbReference type="EMBL" id="CCK69840.1"/>
    </source>
</evidence>
<dbReference type="HOGENOM" id="CLU_1678180_0_0_1"/>
<organism evidence="1 2">
    <name type="scientific">Huiozyma naganishii (strain ATCC MYA-139 / BCRC 22969 / CBS 8797 / KCTC 17520 / NBRC 10181 / NCYC 3082 / Yp74L-3)</name>
    <name type="common">Yeast</name>
    <name type="synonym">Kazachstania naganishii</name>
    <dbReference type="NCBI Taxonomy" id="1071383"/>
    <lineage>
        <taxon>Eukaryota</taxon>
        <taxon>Fungi</taxon>
        <taxon>Dikarya</taxon>
        <taxon>Ascomycota</taxon>
        <taxon>Saccharomycotina</taxon>
        <taxon>Saccharomycetes</taxon>
        <taxon>Saccharomycetales</taxon>
        <taxon>Saccharomycetaceae</taxon>
        <taxon>Huiozyma</taxon>
    </lineage>
</organism>
<proteinExistence type="predicted"/>
<reference evidence="2" key="2">
    <citation type="submission" date="2012-08" db="EMBL/GenBank/DDBJ databases">
        <title>Genome sequence of Kazachstania naganishii.</title>
        <authorList>
            <person name="Gordon J.L."/>
            <person name="Armisen D."/>
            <person name="Proux-Wera E."/>
            <person name="OhEigeartaigh S.S."/>
            <person name="Byrne K.P."/>
            <person name="Wolfe K.H."/>
        </authorList>
    </citation>
    <scope>NUCLEOTIDE SEQUENCE [LARGE SCALE GENOMIC DNA]</scope>
    <source>
        <strain evidence="2">ATCC MYA-139 / BCRC 22969 / CBS 8797 / CCRC 22969 / KCTC 17520 / NBRC 10181 / NCYC 3082</strain>
    </source>
</reference>
<evidence type="ECO:0000313" key="2">
    <source>
        <dbReference type="Proteomes" id="UP000006310"/>
    </source>
</evidence>
<dbReference type="GeneID" id="34525529"/>
<dbReference type="AlphaFoldDB" id="J7R4S0"/>